<sequence length="255" mass="26681">MAPSDTWNLLLLLPLTLPSLTHALNCDAPLPGTPNTTYTSNSTPCLLRCHDPLSIATGTLLPGSTNSTAIPYCYHDCVHSDAIPAQSALAPECSSACEGSGHAGNIEVLGWCFYWCVDGFQEEVLGIECVPRWAYVPITTVVGGRTETVTILTNPAEYTTTASEGIHSASDTRSARSDASTTDSPETTSEPTRTTDASMASSIGSDDEISWSQSTSADASAVADSTEPTMTDNAGTTIYPASLGFAALFCILLSL</sequence>
<evidence type="ECO:0000313" key="3">
    <source>
        <dbReference type="EMBL" id="CEL06062.1"/>
    </source>
</evidence>
<organism evidence="3 4">
    <name type="scientific">Aspergillus calidoustus</name>
    <dbReference type="NCBI Taxonomy" id="454130"/>
    <lineage>
        <taxon>Eukaryota</taxon>
        <taxon>Fungi</taxon>
        <taxon>Dikarya</taxon>
        <taxon>Ascomycota</taxon>
        <taxon>Pezizomycotina</taxon>
        <taxon>Eurotiomycetes</taxon>
        <taxon>Eurotiomycetidae</taxon>
        <taxon>Eurotiales</taxon>
        <taxon>Aspergillaceae</taxon>
        <taxon>Aspergillus</taxon>
        <taxon>Aspergillus subgen. Nidulantes</taxon>
    </lineage>
</organism>
<name>A0A0U5G642_ASPCI</name>
<feature type="compositionally biased region" description="Low complexity" evidence="1">
    <location>
        <begin position="168"/>
        <end position="198"/>
    </location>
</feature>
<reference evidence="4" key="1">
    <citation type="journal article" date="2016" name="Genome Announc.">
        <title>Draft genome sequences of fungus Aspergillus calidoustus.</title>
        <authorList>
            <person name="Horn F."/>
            <person name="Linde J."/>
            <person name="Mattern D.J."/>
            <person name="Walther G."/>
            <person name="Guthke R."/>
            <person name="Scherlach K."/>
            <person name="Martin K."/>
            <person name="Brakhage A.A."/>
            <person name="Petzke L."/>
            <person name="Valiante V."/>
        </authorList>
    </citation>
    <scope>NUCLEOTIDE SEQUENCE [LARGE SCALE GENOMIC DNA]</scope>
    <source>
        <strain evidence="4">SF006504</strain>
    </source>
</reference>
<dbReference type="EMBL" id="CDMC01000005">
    <property type="protein sequence ID" value="CEL06062.1"/>
    <property type="molecule type" value="Genomic_DNA"/>
</dbReference>
<feature type="chain" id="PRO_5006857555" description="WSC domain-containing protein" evidence="2">
    <location>
        <begin position="24"/>
        <end position="255"/>
    </location>
</feature>
<evidence type="ECO:0000256" key="1">
    <source>
        <dbReference type="SAM" id="MobiDB-lite"/>
    </source>
</evidence>
<evidence type="ECO:0000313" key="4">
    <source>
        <dbReference type="Proteomes" id="UP000054771"/>
    </source>
</evidence>
<dbReference type="Proteomes" id="UP000054771">
    <property type="component" value="Unassembled WGS sequence"/>
</dbReference>
<accession>A0A0U5G642</accession>
<feature type="signal peptide" evidence="2">
    <location>
        <begin position="1"/>
        <end position="23"/>
    </location>
</feature>
<feature type="compositionally biased region" description="Low complexity" evidence="1">
    <location>
        <begin position="214"/>
        <end position="226"/>
    </location>
</feature>
<protein>
    <recommendedName>
        <fullName evidence="5">WSC domain-containing protein</fullName>
    </recommendedName>
</protein>
<proteinExistence type="predicted"/>
<gene>
    <name evidence="3" type="ORF">ASPCAL07172</name>
</gene>
<keyword evidence="2" id="KW-0732">Signal</keyword>
<feature type="region of interest" description="Disordered" evidence="1">
    <location>
        <begin position="162"/>
        <end position="229"/>
    </location>
</feature>
<evidence type="ECO:0000256" key="2">
    <source>
        <dbReference type="SAM" id="SignalP"/>
    </source>
</evidence>
<keyword evidence="4" id="KW-1185">Reference proteome</keyword>
<dbReference type="AlphaFoldDB" id="A0A0U5G642"/>
<dbReference type="OrthoDB" id="3023467at2759"/>
<evidence type="ECO:0008006" key="5">
    <source>
        <dbReference type="Google" id="ProtNLM"/>
    </source>
</evidence>